<sequence length="393" mass="42677">MSLFAARTSQTRLRTGHEGSRVTYVELFFDLVFVFAVTQLSHGLLAHLSPIGLAQAAVLLVAMWWAWIDAAWVTNWLDPARPVVRIMLFALMLAGLVFSAALPKAFDDRGGAVAAGYVAMHVIRDSVMLWALYRHDRNNFRNFVRISIWHLAASPFWLAGCYGDAAWRLQFWALAVAIETAAPILGYWVPRLGRSVSTDWAVAGAHMAERCGLFIIIALGESILITGATFATLDWTVTNIVAFLVAFTGSVALWAVYFNIGAERASRQIETSDDPGRLARAGYTFMHMPIVAGIIVVAVGDELVLHHPGGHVELPALGALVGGPALYLIGNALFKRLSAPNLPLSHLVGLGLLALAVPASFFVSPLQLSAITTGILIVVATWEWLSLRQRAEA</sequence>
<name>A0A371BB31_9BRAD</name>
<dbReference type="Pfam" id="PF06772">
    <property type="entry name" value="LtrA"/>
    <property type="match status" value="1"/>
</dbReference>
<keyword evidence="1" id="KW-0812">Transmembrane</keyword>
<feature type="transmembrane region" description="Helical" evidence="1">
    <location>
        <begin position="211"/>
        <end position="233"/>
    </location>
</feature>
<dbReference type="PANTHER" id="PTHR36840:SF1">
    <property type="entry name" value="BLL5714 PROTEIN"/>
    <property type="match status" value="1"/>
</dbReference>
<dbReference type="PANTHER" id="PTHR36840">
    <property type="entry name" value="BLL5714 PROTEIN"/>
    <property type="match status" value="1"/>
</dbReference>
<feature type="transmembrane region" description="Helical" evidence="1">
    <location>
        <begin position="342"/>
        <end position="362"/>
    </location>
</feature>
<feature type="transmembrane region" description="Helical" evidence="1">
    <location>
        <begin position="53"/>
        <end position="74"/>
    </location>
</feature>
<protein>
    <submittedName>
        <fullName evidence="2">Low temperature requirement protein A</fullName>
    </submittedName>
</protein>
<keyword evidence="1" id="KW-0472">Membrane</keyword>
<feature type="transmembrane region" description="Helical" evidence="1">
    <location>
        <begin position="239"/>
        <end position="260"/>
    </location>
</feature>
<dbReference type="AlphaFoldDB" id="A0A371BB31"/>
<evidence type="ECO:0000313" key="2">
    <source>
        <dbReference type="EMBL" id="RDV04603.1"/>
    </source>
</evidence>
<dbReference type="EMBL" id="QRGO01000001">
    <property type="protein sequence ID" value="RDV04603.1"/>
    <property type="molecule type" value="Genomic_DNA"/>
</dbReference>
<dbReference type="OrthoDB" id="5520804at2"/>
<feature type="transmembrane region" description="Helical" evidence="1">
    <location>
        <begin position="281"/>
        <end position="300"/>
    </location>
</feature>
<feature type="transmembrane region" description="Helical" evidence="1">
    <location>
        <begin position="171"/>
        <end position="190"/>
    </location>
</feature>
<accession>A0A371BB31</accession>
<gene>
    <name evidence="2" type="ORF">DXH78_08530</name>
</gene>
<feature type="transmembrane region" description="Helical" evidence="1">
    <location>
        <begin position="368"/>
        <end position="387"/>
    </location>
</feature>
<organism evidence="2 3">
    <name type="scientific">Undibacter mobilis</name>
    <dbReference type="NCBI Taxonomy" id="2292256"/>
    <lineage>
        <taxon>Bacteria</taxon>
        <taxon>Pseudomonadati</taxon>
        <taxon>Pseudomonadota</taxon>
        <taxon>Alphaproteobacteria</taxon>
        <taxon>Hyphomicrobiales</taxon>
        <taxon>Nitrobacteraceae</taxon>
        <taxon>Undibacter</taxon>
    </lineage>
</organism>
<evidence type="ECO:0000256" key="1">
    <source>
        <dbReference type="SAM" id="Phobius"/>
    </source>
</evidence>
<dbReference type="Proteomes" id="UP000263993">
    <property type="component" value="Unassembled WGS sequence"/>
</dbReference>
<feature type="transmembrane region" description="Helical" evidence="1">
    <location>
        <begin position="112"/>
        <end position="133"/>
    </location>
</feature>
<dbReference type="InterPro" id="IPR010640">
    <property type="entry name" value="Low_temperature_requirement_A"/>
</dbReference>
<keyword evidence="3" id="KW-1185">Reference proteome</keyword>
<dbReference type="RefSeq" id="WP_115516627.1">
    <property type="nucleotide sequence ID" value="NZ_QRGO01000001.1"/>
</dbReference>
<proteinExistence type="predicted"/>
<feature type="transmembrane region" description="Helical" evidence="1">
    <location>
        <begin position="142"/>
        <end position="159"/>
    </location>
</feature>
<reference evidence="3" key="1">
    <citation type="submission" date="2018-08" db="EMBL/GenBank/DDBJ databases">
        <authorList>
            <person name="Kim S.-J."/>
            <person name="Jung G.-Y."/>
        </authorList>
    </citation>
    <scope>NUCLEOTIDE SEQUENCE [LARGE SCALE GENOMIC DNA]</scope>
    <source>
        <strain evidence="3">GY_H</strain>
    </source>
</reference>
<feature type="transmembrane region" description="Helical" evidence="1">
    <location>
        <begin position="21"/>
        <end position="41"/>
    </location>
</feature>
<keyword evidence="1" id="KW-1133">Transmembrane helix</keyword>
<feature type="transmembrane region" description="Helical" evidence="1">
    <location>
        <begin position="86"/>
        <end position="106"/>
    </location>
</feature>
<comment type="caution">
    <text evidence="2">The sequence shown here is derived from an EMBL/GenBank/DDBJ whole genome shotgun (WGS) entry which is preliminary data.</text>
</comment>
<feature type="transmembrane region" description="Helical" evidence="1">
    <location>
        <begin position="312"/>
        <end position="330"/>
    </location>
</feature>
<evidence type="ECO:0000313" key="3">
    <source>
        <dbReference type="Proteomes" id="UP000263993"/>
    </source>
</evidence>